<keyword evidence="2" id="KW-0472">Membrane</keyword>
<evidence type="ECO:0000313" key="3">
    <source>
        <dbReference type="EMBL" id="KAL0569008.1"/>
    </source>
</evidence>
<feature type="transmembrane region" description="Helical" evidence="2">
    <location>
        <begin position="47"/>
        <end position="68"/>
    </location>
</feature>
<sequence>MRSPFIIVRFIFFSLLLYLNLLTLVFAVWNVSSASSSGISVPGTHVLLIFTTCVGLVLLTLSLVPMVWPKRNFAILTLECAWTATLSLLQIGAAMGSAASITTMIREPTDPSVAVSSVLLLPTTWLLSILQLAYFLTLFVTSLIHSRLDPDIWRSSVYAVKWFGFANSRLKTSDVGIPRPKTGYGNDTWSQHLDDIESSAARKAKHPLPPTEKPAWAPTNARRGVDPPFSPRRDFSPRSSAEDIIPPLKLETKESQKSAGSRFIERFRDSQNISRPPYKQTSFPREIDDHDQPIPLPRLSKWVSAEALRNFTR</sequence>
<evidence type="ECO:0000256" key="1">
    <source>
        <dbReference type="SAM" id="MobiDB-lite"/>
    </source>
</evidence>
<dbReference type="EMBL" id="JBAHYK010001210">
    <property type="protein sequence ID" value="KAL0569008.1"/>
    <property type="molecule type" value="Genomic_DNA"/>
</dbReference>
<evidence type="ECO:0000256" key="2">
    <source>
        <dbReference type="SAM" id="Phobius"/>
    </source>
</evidence>
<evidence type="ECO:0000313" key="4">
    <source>
        <dbReference type="Proteomes" id="UP001465976"/>
    </source>
</evidence>
<reference evidence="3 4" key="1">
    <citation type="submission" date="2024-02" db="EMBL/GenBank/DDBJ databases">
        <title>A draft genome for the cacao thread blight pathogen Marasmius crinis-equi.</title>
        <authorList>
            <person name="Cohen S.P."/>
            <person name="Baruah I.K."/>
            <person name="Amoako-Attah I."/>
            <person name="Bukari Y."/>
            <person name="Meinhardt L.W."/>
            <person name="Bailey B.A."/>
        </authorList>
    </citation>
    <scope>NUCLEOTIDE SEQUENCE [LARGE SCALE GENOMIC DNA]</scope>
    <source>
        <strain evidence="3 4">GH-76</strain>
    </source>
</reference>
<proteinExistence type="predicted"/>
<comment type="caution">
    <text evidence="3">The sequence shown here is derived from an EMBL/GenBank/DDBJ whole genome shotgun (WGS) entry which is preliminary data.</text>
</comment>
<feature type="region of interest" description="Disordered" evidence="1">
    <location>
        <begin position="201"/>
        <end position="296"/>
    </location>
</feature>
<feature type="transmembrane region" description="Helical" evidence="2">
    <location>
        <begin position="80"/>
        <end position="105"/>
    </location>
</feature>
<feature type="compositionally biased region" description="Polar residues" evidence="1">
    <location>
        <begin position="270"/>
        <end position="283"/>
    </location>
</feature>
<keyword evidence="2" id="KW-1133">Transmembrane helix</keyword>
<keyword evidence="2" id="KW-0812">Transmembrane</keyword>
<feature type="transmembrane region" description="Helical" evidence="2">
    <location>
        <begin position="125"/>
        <end position="144"/>
    </location>
</feature>
<accession>A0ABR3F1C2</accession>
<feature type="transmembrane region" description="Helical" evidence="2">
    <location>
        <begin position="7"/>
        <end position="27"/>
    </location>
</feature>
<protein>
    <submittedName>
        <fullName evidence="3">Uncharacterized protein</fullName>
    </submittedName>
</protein>
<keyword evidence="4" id="KW-1185">Reference proteome</keyword>
<gene>
    <name evidence="3" type="ORF">V5O48_012960</name>
</gene>
<dbReference type="Proteomes" id="UP001465976">
    <property type="component" value="Unassembled WGS sequence"/>
</dbReference>
<organism evidence="3 4">
    <name type="scientific">Marasmius crinis-equi</name>
    <dbReference type="NCBI Taxonomy" id="585013"/>
    <lineage>
        <taxon>Eukaryota</taxon>
        <taxon>Fungi</taxon>
        <taxon>Dikarya</taxon>
        <taxon>Basidiomycota</taxon>
        <taxon>Agaricomycotina</taxon>
        <taxon>Agaricomycetes</taxon>
        <taxon>Agaricomycetidae</taxon>
        <taxon>Agaricales</taxon>
        <taxon>Marasmiineae</taxon>
        <taxon>Marasmiaceae</taxon>
        <taxon>Marasmius</taxon>
    </lineage>
</organism>
<name>A0ABR3F1C2_9AGAR</name>